<evidence type="ECO:0000313" key="2">
    <source>
        <dbReference type="Proteomes" id="UP001321786"/>
    </source>
</evidence>
<evidence type="ECO:0008006" key="3">
    <source>
        <dbReference type="Google" id="ProtNLM"/>
    </source>
</evidence>
<accession>A0AAU9EFE1</accession>
<gene>
    <name evidence="1" type="ORF">HLPR_04590</name>
</gene>
<dbReference type="AlphaFoldDB" id="A0AAU9EFE1"/>
<proteinExistence type="predicted"/>
<evidence type="ECO:0000313" key="1">
    <source>
        <dbReference type="EMBL" id="BEP28128.1"/>
    </source>
</evidence>
<sequence>MCKVLKIARSTYYYEKKTIKIDSVLENKIIEIFKGNRKVDGTREKKNSQK</sequence>
<name>A0AAU9EFE1_9FIRM</name>
<dbReference type="KEGG" id="hprf:HLPR_04590"/>
<keyword evidence="2" id="KW-1185">Reference proteome</keyword>
<reference evidence="1 2" key="1">
    <citation type="submission" date="2023-08" db="EMBL/GenBank/DDBJ databases">
        <title>Helicovermis profunda gen. nov., sp. nov., a novel mesophilic, fermentative bacterium within the Bacillota from a deep-sea hydrothermal vent chimney.</title>
        <authorList>
            <person name="Miyazaki U."/>
            <person name="Mizutani D."/>
            <person name="Hashimoto Y."/>
            <person name="Tame A."/>
            <person name="Sawayama S."/>
            <person name="Miyazaki J."/>
            <person name="Takai K."/>
            <person name="Nakagawa S."/>
        </authorList>
    </citation>
    <scope>NUCLEOTIDE SEQUENCE [LARGE SCALE GENOMIC DNA]</scope>
    <source>
        <strain evidence="1 2">S502</strain>
    </source>
</reference>
<dbReference type="Proteomes" id="UP001321786">
    <property type="component" value="Chromosome"/>
</dbReference>
<dbReference type="EMBL" id="AP028654">
    <property type="protein sequence ID" value="BEP28128.1"/>
    <property type="molecule type" value="Genomic_DNA"/>
</dbReference>
<organism evidence="1 2">
    <name type="scientific">Helicovermis profundi</name>
    <dbReference type="NCBI Taxonomy" id="3065157"/>
    <lineage>
        <taxon>Bacteria</taxon>
        <taxon>Bacillati</taxon>
        <taxon>Bacillota</taxon>
        <taxon>Clostridia</taxon>
        <taxon>Helicovermis</taxon>
    </lineage>
</organism>
<protein>
    <recommendedName>
        <fullName evidence="3">Transposase</fullName>
    </recommendedName>
</protein>